<feature type="transmembrane region" description="Helical" evidence="1">
    <location>
        <begin position="39"/>
        <end position="59"/>
    </location>
</feature>
<reference evidence="3 4" key="1">
    <citation type="journal article" date="2012" name="J. Bacteriol.">
        <title>Complete genome sequence of Nocardia brasiliensis HUJEG-1.</title>
        <authorList>
            <person name="Vera-Cabrera L."/>
            <person name="Ortiz-Lopez R."/>
            <person name="Elizondo-Gonzalez R."/>
            <person name="Perez-Maya A.A."/>
            <person name="Ocampo-Candiani J."/>
        </authorList>
    </citation>
    <scope>NUCLEOTIDE SEQUENCE [LARGE SCALE GENOMIC DNA]</scope>
    <source>
        <strain evidence="4">ATCC 700358</strain>
    </source>
</reference>
<gene>
    <name evidence="3" type="ORF">O3I_004370</name>
</gene>
<feature type="transmembrane region" description="Helical" evidence="1">
    <location>
        <begin position="197"/>
        <end position="217"/>
    </location>
</feature>
<dbReference type="Pfam" id="PF20182">
    <property type="entry name" value="DUF6545"/>
    <property type="match status" value="1"/>
</dbReference>
<feature type="transmembrane region" description="Helical" evidence="1">
    <location>
        <begin position="65"/>
        <end position="85"/>
    </location>
</feature>
<feature type="transmembrane region" description="Helical" evidence="1">
    <location>
        <begin position="97"/>
        <end position="118"/>
    </location>
</feature>
<protein>
    <recommendedName>
        <fullName evidence="2">DUF6545 domain-containing protein</fullName>
    </recommendedName>
</protein>
<keyword evidence="1" id="KW-0472">Membrane</keyword>
<organism evidence="3 4">
    <name type="scientific">Nocardia brasiliensis (strain ATCC 700358 / HUJEG-1)</name>
    <dbReference type="NCBI Taxonomy" id="1133849"/>
    <lineage>
        <taxon>Bacteria</taxon>
        <taxon>Bacillati</taxon>
        <taxon>Actinomycetota</taxon>
        <taxon>Actinomycetes</taxon>
        <taxon>Mycobacteriales</taxon>
        <taxon>Nocardiaceae</taxon>
        <taxon>Nocardia</taxon>
    </lineage>
</organism>
<keyword evidence="4" id="KW-1185">Reference proteome</keyword>
<feature type="transmembrane region" description="Helical" evidence="1">
    <location>
        <begin position="6"/>
        <end position="27"/>
    </location>
</feature>
<evidence type="ECO:0000313" key="4">
    <source>
        <dbReference type="Proteomes" id="UP000006304"/>
    </source>
</evidence>
<name>K0EN89_NOCB7</name>
<dbReference type="AlphaFoldDB" id="K0EN89"/>
<dbReference type="InterPro" id="IPR050039">
    <property type="entry name" value="MAB_1171c-like"/>
</dbReference>
<evidence type="ECO:0000256" key="1">
    <source>
        <dbReference type="SAM" id="Phobius"/>
    </source>
</evidence>
<feature type="transmembrane region" description="Helical" evidence="1">
    <location>
        <begin position="124"/>
        <end position="143"/>
    </location>
</feature>
<dbReference type="EMBL" id="CP003876">
    <property type="protein sequence ID" value="AFT98836.1"/>
    <property type="molecule type" value="Genomic_DNA"/>
</dbReference>
<evidence type="ECO:0000259" key="2">
    <source>
        <dbReference type="Pfam" id="PF20182"/>
    </source>
</evidence>
<dbReference type="InterPro" id="IPR046675">
    <property type="entry name" value="DUF6545"/>
</dbReference>
<keyword evidence="1" id="KW-0812">Transmembrane</keyword>
<dbReference type="RefSeq" id="WP_014981695.1">
    <property type="nucleotide sequence ID" value="NC_018681.1"/>
</dbReference>
<proteinExistence type="predicted"/>
<dbReference type="STRING" id="1133849.O3I_004370"/>
<feature type="domain" description="DUF6545" evidence="2">
    <location>
        <begin position="229"/>
        <end position="350"/>
    </location>
</feature>
<dbReference type="NCBIfam" id="NF042915">
    <property type="entry name" value="MAB_1171c_fam"/>
    <property type="match status" value="1"/>
</dbReference>
<keyword evidence="1" id="KW-1133">Transmembrane helix</keyword>
<accession>K0EN89</accession>
<dbReference type="KEGG" id="nbr:O3I_004370"/>
<feature type="transmembrane region" description="Helical" evidence="1">
    <location>
        <begin position="164"/>
        <end position="185"/>
    </location>
</feature>
<dbReference type="eggNOG" id="ENOG50301AX">
    <property type="taxonomic scope" value="Bacteria"/>
</dbReference>
<dbReference type="Proteomes" id="UP000006304">
    <property type="component" value="Chromosome"/>
</dbReference>
<dbReference type="HOGENOM" id="CLU_701767_0_0_11"/>
<sequence length="358" mass="39076">MNSVPALLILSVGMFAAIVTAGRWLLVRDSSMDRLLNRLWSWEIGGFLLHGIANAAGAPELGRRLFLGCGLMAGAAAYGFARLLFDGQARYEARDRQRWYDTTAAVAAATIVLAESFLDDLLPFRWATGVWAVVSFAGGIAGYMMVHACIRELRSGGLTIREKLLFGALLVLAVYWTCGSAIGSVRTLLGAPPSEPGKVWTIVTFATFSVATALLSVRLIDVLSARLGWDRASRHCRRLGPMWRDLTSAVPEVVLAQDESGDPDSAHRRYRMTVEIWDALLQLRPYMPDTAAVPGPSDNRSYALVLARAGRAKARGAPPATRPGALVLPRPADRTSELRMLLGLARVWPSDATYNRRR</sequence>
<evidence type="ECO:0000313" key="3">
    <source>
        <dbReference type="EMBL" id="AFT98836.1"/>
    </source>
</evidence>